<dbReference type="InterPro" id="IPR032675">
    <property type="entry name" value="LRR_dom_sf"/>
</dbReference>
<evidence type="ECO:0000259" key="2">
    <source>
        <dbReference type="PROSITE" id="PS50020"/>
    </source>
</evidence>
<dbReference type="PROSITE" id="PS50096">
    <property type="entry name" value="IQ"/>
    <property type="match status" value="3"/>
</dbReference>
<reference evidence="3 4" key="1">
    <citation type="journal article" date="2023" name="Commun. Biol.">
        <title>Genome analysis of Parmales, the sister group of diatoms, reveals the evolutionary specialization of diatoms from phago-mixotrophs to photoautotrophs.</title>
        <authorList>
            <person name="Ban H."/>
            <person name="Sato S."/>
            <person name="Yoshikawa S."/>
            <person name="Yamada K."/>
            <person name="Nakamura Y."/>
            <person name="Ichinomiya M."/>
            <person name="Sato N."/>
            <person name="Blanc-Mathieu R."/>
            <person name="Endo H."/>
            <person name="Kuwata A."/>
            <person name="Ogata H."/>
        </authorList>
    </citation>
    <scope>NUCLEOTIDE SEQUENCE [LARGE SCALE GENOMIC DNA]</scope>
</reference>
<feature type="compositionally biased region" description="Low complexity" evidence="1">
    <location>
        <begin position="68"/>
        <end position="87"/>
    </location>
</feature>
<dbReference type="PROSITE" id="PS01159">
    <property type="entry name" value="WW_DOMAIN_1"/>
    <property type="match status" value="1"/>
</dbReference>
<dbReference type="PANTHER" id="PTHR13318">
    <property type="entry name" value="PARTNER OF PAIRED, ISOFORM B-RELATED"/>
    <property type="match status" value="1"/>
</dbReference>
<comment type="caution">
    <text evidence="3">The sequence shown here is derived from an EMBL/GenBank/DDBJ whole genome shotgun (WGS) entry which is preliminary data.</text>
</comment>
<gene>
    <name evidence="3" type="ORF">TeGR_g2115</name>
</gene>
<evidence type="ECO:0000313" key="4">
    <source>
        <dbReference type="Proteomes" id="UP001165060"/>
    </source>
</evidence>
<dbReference type="InterPro" id="IPR006553">
    <property type="entry name" value="Leu-rich_rpt_Cys-con_subtyp"/>
</dbReference>
<dbReference type="SMART" id="SM00015">
    <property type="entry name" value="IQ"/>
    <property type="match status" value="6"/>
</dbReference>
<sequence length="1315" mass="147925">MEMARSERLATQGPNYGKALALREMARTKVRPGLAASRAPAVRYRMSQIAAGTTNLDLADLGLLPLPADASAASSSSPPSPSSSSPASSPPSAPPPSNPLAATSASRILTQAELWELLLFISAENKALSEDPSFKPHGPHNPDFSNTVNRPLPPKRSQEESASTDSSFAFNSRPPPSPRAGGKAPKKKKRKGPASATTTVGKDSNNVSYSLSAAGPLHPPSSASCLSQITELSLGSWASVSSTSLRSLGLTLGDTLQHVSLANCNNLTNEMLESFCARLYNLSSIDLKGCTSLTDGGCKSLSDICGSSLTSIDLSGVTKISHDACGWISGRLGYNRPGCFKLRSLDVSNCPNIGDKALAYLSQGCKKLKYVSFMNDEKVTDAGITALAEGCKFLRVVNLDRCVNVGNAGIISLGMHCAQLLSLNARGLSSITDHALSAVALGCNKLQALNVAGAKKVTEAGLCVLAQNCANLQTLNVGGCELVTRNGLLALIEGLQFVQEAKSFFGFVPIQKATDVKLKTQQHNLEDNAARQVQNCFHNMRTRMEARKMVKFLREDKAALYIQLSFQRYLKRKRQWEIRHEQHMNVSAVEVQRFLRGCWGRRKARVLKEWWDELRKNAHYAVMLQAKARGHHVRKHDKLVAPALVVFRQERLQAIKNRAAVILQRTVRRMLACLRVKGWREVFKGRMSDVDISVVLLQRQIRAFMARVKVARLLFAAEIVRKLRNRAAIRCQNMYRVATGKYGGLMRGEEMAKMKRIRNRACLHVQRVFRGFQGREEKRSVEFVLQMENDAALLIQKVFRSTRILHWKDIKMNKVAAYVFKRQQLELQERQRCADIRNAQRLEGAQQDSASEEETHVDVNDLWQEMYDETLKKPYWFNPSLQTTTYERPLVYAFERSLIGLKARIYWPLNDEFFTGKITKYNKTKHRWRVNYKDGDHEWIDFDIEHERVQIYSDGSWKMFKLYQPDVLRIVQEKSAAKRKENKEMSRKKKIAESWVLLGFDEEHERSRYFSLMQDEARLGTEKDDFDKWEIKKEEGSDVWYYYQTEEEKRVEWEAPDPRLSPAEDSEIMKLFKIQLISDLRYGAYFCRALVDEYFAVESDDERRRVLERIRTEAVCKKMAIALVNASKVWEEKEFNQIDELVECTQLQLVVGELLDVAEKQHWEMGKLRKSLLKMDAGRKVTICPKCNYEVEDQSATYCAVCGFKLWASAGAGDTMTEEEKAEHRRLLHRKTDDRMMKTRATFRATAKATKASGDFGGISLADLDLDNDEDELLGLSDSQTLSKGDVDVASVDSAEINRVVQAAAKGGGGGAQPE</sequence>
<dbReference type="Proteomes" id="UP001165060">
    <property type="component" value="Unassembled WGS sequence"/>
</dbReference>
<feature type="compositionally biased region" description="Pro residues" evidence="1">
    <location>
        <begin position="88"/>
        <end position="98"/>
    </location>
</feature>
<dbReference type="InterPro" id="IPR000048">
    <property type="entry name" value="IQ_motif_EF-hand-BS"/>
</dbReference>
<proteinExistence type="predicted"/>
<dbReference type="InterPro" id="IPR057207">
    <property type="entry name" value="FBXL15_LRR"/>
</dbReference>
<feature type="domain" description="WW" evidence="2">
    <location>
        <begin position="857"/>
        <end position="891"/>
    </location>
</feature>
<dbReference type="SMART" id="SM00367">
    <property type="entry name" value="LRR_CC"/>
    <property type="match status" value="9"/>
</dbReference>
<name>A0ABQ6MAL6_9STRA</name>
<dbReference type="PANTHER" id="PTHR13318:SF190">
    <property type="entry name" value="PARTNER OF PAIRED, ISOFORM B"/>
    <property type="match status" value="1"/>
</dbReference>
<protein>
    <recommendedName>
        <fullName evidence="2">WW domain-containing protein</fullName>
    </recommendedName>
</protein>
<evidence type="ECO:0000313" key="3">
    <source>
        <dbReference type="EMBL" id="GMI22733.1"/>
    </source>
</evidence>
<accession>A0ABQ6MAL6</accession>
<evidence type="ECO:0000256" key="1">
    <source>
        <dbReference type="SAM" id="MobiDB-lite"/>
    </source>
</evidence>
<dbReference type="InterPro" id="IPR001202">
    <property type="entry name" value="WW_dom"/>
</dbReference>
<feature type="region of interest" description="Disordered" evidence="1">
    <location>
        <begin position="68"/>
        <end position="103"/>
    </location>
</feature>
<dbReference type="Gene3D" id="2.30.30.140">
    <property type="match status" value="1"/>
</dbReference>
<dbReference type="SUPFAM" id="SSF63748">
    <property type="entry name" value="Tudor/PWWP/MBT"/>
    <property type="match status" value="1"/>
</dbReference>
<organism evidence="3 4">
    <name type="scientific">Tetraparma gracilis</name>
    <dbReference type="NCBI Taxonomy" id="2962635"/>
    <lineage>
        <taxon>Eukaryota</taxon>
        <taxon>Sar</taxon>
        <taxon>Stramenopiles</taxon>
        <taxon>Ochrophyta</taxon>
        <taxon>Bolidophyceae</taxon>
        <taxon>Parmales</taxon>
        <taxon>Triparmaceae</taxon>
        <taxon>Tetraparma</taxon>
    </lineage>
</organism>
<feature type="region of interest" description="Disordered" evidence="1">
    <location>
        <begin position="131"/>
        <end position="205"/>
    </location>
</feature>
<dbReference type="Pfam" id="PF25372">
    <property type="entry name" value="DUF7885"/>
    <property type="match status" value="1"/>
</dbReference>
<dbReference type="CDD" id="cd20404">
    <property type="entry name" value="Tudor_Agenet_AtEML-like"/>
    <property type="match status" value="1"/>
</dbReference>
<feature type="compositionally biased region" description="Polar residues" evidence="1">
    <location>
        <begin position="160"/>
        <end position="170"/>
    </location>
</feature>
<dbReference type="EMBL" id="BRYB01003919">
    <property type="protein sequence ID" value="GMI22733.1"/>
    <property type="molecule type" value="Genomic_DNA"/>
</dbReference>
<dbReference type="Gene3D" id="3.80.10.10">
    <property type="entry name" value="Ribonuclease Inhibitor"/>
    <property type="match status" value="2"/>
</dbReference>
<keyword evidence="4" id="KW-1185">Reference proteome</keyword>
<dbReference type="PROSITE" id="PS50020">
    <property type="entry name" value="WW_DOMAIN_2"/>
    <property type="match status" value="1"/>
</dbReference>
<dbReference type="SUPFAM" id="SSF52047">
    <property type="entry name" value="RNI-like"/>
    <property type="match status" value="1"/>
</dbReference>
<feature type="compositionally biased region" description="Polar residues" evidence="1">
    <location>
        <begin position="196"/>
        <end position="205"/>
    </location>
</feature>